<dbReference type="Pfam" id="PF22191">
    <property type="entry name" value="IBR_1"/>
    <property type="match status" value="1"/>
</dbReference>
<evidence type="ECO:0000256" key="9">
    <source>
        <dbReference type="ARBA" id="ARBA00022786"/>
    </source>
</evidence>
<evidence type="ECO:0000256" key="7">
    <source>
        <dbReference type="ARBA" id="ARBA00022737"/>
    </source>
</evidence>
<keyword evidence="5" id="KW-0808">Transferase</keyword>
<dbReference type="CDD" id="cd22583">
    <property type="entry name" value="Rcat_RBR_ARI7-like"/>
    <property type="match status" value="1"/>
</dbReference>
<reference evidence="14 15" key="1">
    <citation type="submission" date="2019-09" db="EMBL/GenBank/DDBJ databases">
        <authorList>
            <person name="Ou C."/>
        </authorList>
    </citation>
    <scope>NUCLEOTIDE SEQUENCE [LARGE SCALE GENOMIC DNA]</scope>
    <source>
        <strain evidence="14">S2</strain>
        <tissue evidence="14">Leaf</tissue>
    </source>
</reference>
<keyword evidence="15" id="KW-1185">Reference proteome</keyword>
<dbReference type="InterPro" id="IPR031127">
    <property type="entry name" value="E3_UB_ligase_RBR"/>
</dbReference>
<feature type="region of interest" description="Disordered" evidence="11">
    <location>
        <begin position="462"/>
        <end position="482"/>
    </location>
</feature>
<dbReference type="InterPro" id="IPR002867">
    <property type="entry name" value="IBR_dom"/>
</dbReference>
<dbReference type="Pfam" id="PF01485">
    <property type="entry name" value="IBR"/>
    <property type="match status" value="1"/>
</dbReference>
<keyword evidence="12" id="KW-0732">Signal</keyword>
<keyword evidence="6" id="KW-0479">Metal-binding</keyword>
<comment type="catalytic activity">
    <reaction evidence="1">
        <text>[E2 ubiquitin-conjugating enzyme]-S-ubiquitinyl-L-cysteine + [acceptor protein]-L-lysine = [E2 ubiquitin-conjugating enzyme]-L-cysteine + [acceptor protein]-N(6)-ubiquitinyl-L-lysine.</text>
        <dbReference type="EC" id="2.3.2.31"/>
    </reaction>
</comment>
<gene>
    <name evidence="14" type="ORF">D8674_025126</name>
</gene>
<keyword evidence="7" id="KW-0677">Repeat</keyword>
<evidence type="ECO:0000313" key="14">
    <source>
        <dbReference type="EMBL" id="KAB2622944.1"/>
    </source>
</evidence>
<dbReference type="GO" id="GO:0008270">
    <property type="term" value="F:zinc ion binding"/>
    <property type="evidence" value="ECO:0007669"/>
    <property type="project" value="UniProtKB-KW"/>
</dbReference>
<evidence type="ECO:0000256" key="8">
    <source>
        <dbReference type="ARBA" id="ARBA00022771"/>
    </source>
</evidence>
<dbReference type="OrthoDB" id="10009520at2759"/>
<organism evidence="14 15">
    <name type="scientific">Pyrus ussuriensis x Pyrus communis</name>
    <dbReference type="NCBI Taxonomy" id="2448454"/>
    <lineage>
        <taxon>Eukaryota</taxon>
        <taxon>Viridiplantae</taxon>
        <taxon>Streptophyta</taxon>
        <taxon>Embryophyta</taxon>
        <taxon>Tracheophyta</taxon>
        <taxon>Spermatophyta</taxon>
        <taxon>Magnoliopsida</taxon>
        <taxon>eudicotyledons</taxon>
        <taxon>Gunneridae</taxon>
        <taxon>Pentapetalae</taxon>
        <taxon>rosids</taxon>
        <taxon>fabids</taxon>
        <taxon>Rosales</taxon>
        <taxon>Rosaceae</taxon>
        <taxon>Amygdaloideae</taxon>
        <taxon>Maleae</taxon>
        <taxon>Pyrus</taxon>
    </lineage>
</organism>
<dbReference type="SUPFAM" id="SSF57850">
    <property type="entry name" value="RING/U-box"/>
    <property type="match status" value="2"/>
</dbReference>
<feature type="chain" id="PRO_5024466728" description="RBR-type E3 ubiquitin transferase" evidence="12">
    <location>
        <begin position="21"/>
        <end position="650"/>
    </location>
</feature>
<dbReference type="Proteomes" id="UP000327157">
    <property type="component" value="Chromosome 4"/>
</dbReference>
<evidence type="ECO:0000256" key="2">
    <source>
        <dbReference type="ARBA" id="ARBA00001947"/>
    </source>
</evidence>
<comment type="cofactor">
    <cofactor evidence="2">
        <name>Zn(2+)</name>
        <dbReference type="ChEBI" id="CHEBI:29105"/>
    </cofactor>
</comment>
<keyword evidence="8" id="KW-0863">Zinc-finger</keyword>
<evidence type="ECO:0000256" key="5">
    <source>
        <dbReference type="ARBA" id="ARBA00022679"/>
    </source>
</evidence>
<feature type="compositionally biased region" description="Basic and acidic residues" evidence="11">
    <location>
        <begin position="468"/>
        <end position="479"/>
    </location>
</feature>
<name>A0A5N5HI85_9ROSA</name>
<reference evidence="15" key="2">
    <citation type="submission" date="2019-10" db="EMBL/GenBank/DDBJ databases">
        <title>A de novo genome assembly of a pear dwarfing rootstock.</title>
        <authorList>
            <person name="Wang F."/>
            <person name="Wang J."/>
            <person name="Li S."/>
            <person name="Zhang Y."/>
            <person name="Fang M."/>
            <person name="Ma L."/>
            <person name="Zhao Y."/>
            <person name="Jiang S."/>
        </authorList>
    </citation>
    <scope>NUCLEOTIDE SEQUENCE [LARGE SCALE GENOMIC DNA]</scope>
</reference>
<feature type="domain" description="RING-type" evidence="13">
    <location>
        <begin position="1"/>
        <end position="141"/>
    </location>
</feature>
<dbReference type="AlphaFoldDB" id="A0A5N5HI85"/>
<evidence type="ECO:0000256" key="12">
    <source>
        <dbReference type="SAM" id="SignalP"/>
    </source>
</evidence>
<comment type="pathway">
    <text evidence="3">Protein modification; protein ubiquitination.</text>
</comment>
<dbReference type="PROSITE" id="PS51873">
    <property type="entry name" value="TRIAD"/>
    <property type="match status" value="1"/>
</dbReference>
<dbReference type="GO" id="GO:0016567">
    <property type="term" value="P:protein ubiquitination"/>
    <property type="evidence" value="ECO:0007669"/>
    <property type="project" value="UniProtKB-UniPathway"/>
</dbReference>
<dbReference type="UniPathway" id="UPA00143"/>
<evidence type="ECO:0000256" key="6">
    <source>
        <dbReference type="ARBA" id="ARBA00022723"/>
    </source>
</evidence>
<dbReference type="PANTHER" id="PTHR11685">
    <property type="entry name" value="RBR FAMILY RING FINGER AND IBR DOMAIN-CONTAINING"/>
    <property type="match status" value="1"/>
</dbReference>
<accession>A0A5N5HI85</accession>
<protein>
    <recommendedName>
        <fullName evidence="4">RBR-type E3 ubiquitin transferase</fullName>
        <ecNumber evidence="4">2.3.2.31</ecNumber>
    </recommendedName>
</protein>
<evidence type="ECO:0000313" key="15">
    <source>
        <dbReference type="Proteomes" id="UP000327157"/>
    </source>
</evidence>
<evidence type="ECO:0000256" key="1">
    <source>
        <dbReference type="ARBA" id="ARBA00001798"/>
    </source>
</evidence>
<reference evidence="14 15" key="3">
    <citation type="submission" date="2019-11" db="EMBL/GenBank/DDBJ databases">
        <title>A de novo genome assembly of a pear dwarfing rootstock.</title>
        <authorList>
            <person name="Wang F."/>
            <person name="Wang J."/>
            <person name="Li S."/>
            <person name="Zhang Y."/>
            <person name="Fang M."/>
            <person name="Ma L."/>
            <person name="Zhao Y."/>
            <person name="Jiang S."/>
        </authorList>
    </citation>
    <scope>NUCLEOTIDE SEQUENCE [LARGE SCALE GENOMIC DNA]</scope>
    <source>
        <strain evidence="14">S2</strain>
        <tissue evidence="14">Leaf</tissue>
    </source>
</reference>
<dbReference type="EMBL" id="SMOL01000231">
    <property type="protein sequence ID" value="KAB2622944.1"/>
    <property type="molecule type" value="Genomic_DNA"/>
</dbReference>
<dbReference type="Gene3D" id="1.20.120.1750">
    <property type="match status" value="1"/>
</dbReference>
<dbReference type="CDD" id="cd20346">
    <property type="entry name" value="BRcat_RBR_ANKIB1"/>
    <property type="match status" value="1"/>
</dbReference>
<feature type="signal peptide" evidence="12">
    <location>
        <begin position="1"/>
        <end position="20"/>
    </location>
</feature>
<evidence type="ECO:0000256" key="10">
    <source>
        <dbReference type="ARBA" id="ARBA00022833"/>
    </source>
</evidence>
<dbReference type="InterPro" id="IPR044066">
    <property type="entry name" value="TRIAD_supradom"/>
</dbReference>
<evidence type="ECO:0000259" key="13">
    <source>
        <dbReference type="PROSITE" id="PS51873"/>
    </source>
</evidence>
<comment type="caution">
    <text evidence="14">The sequence shown here is derived from an EMBL/GenBank/DDBJ whole genome shotgun (WGS) entry which is preliminary data.</text>
</comment>
<evidence type="ECO:0000256" key="3">
    <source>
        <dbReference type="ARBA" id="ARBA00004906"/>
    </source>
</evidence>
<proteinExistence type="predicted"/>
<dbReference type="EC" id="2.3.2.31" evidence="4"/>
<dbReference type="SMART" id="SM00647">
    <property type="entry name" value="IBR"/>
    <property type="match status" value="2"/>
</dbReference>
<keyword evidence="9" id="KW-0833">Ubl conjugation pathway</keyword>
<sequence length="650" mass="73484">MIGGFFSFQLLLCLCGRTKWCPYPGCEYAVNFVGDNENYDVSCLCSYGFCWNCTEEAHRPVDCSTVEKWILNNSAESENMNWILANSKPCPKCKRPIEKNQGCMHMTCTPPCKFEFCWLCLGSWVEHGERTGGFYACNRYEAAKQEGAMEKLSDIQREPESQLKFITDAWQQIVECRRVLKWTYAYGYYLPEREQAKRQFFEYLQGEAESALERLHQCAEKELLQFLSAEGPSKEFVDFHTKLAGLTGIVRTTIPCLPHGPSPLVSILASCVPKSVGEKKLTQAKNKCTIDDGFLFALNECMIKNVGSSKSGFERCRILSYFYLKYILLIKMGPFFVSKSLNMCTIGVKMRGQDLRPTVSSLKRPRFPDSDSDDAVPVLGDTVKRQRTHDSDDDLLVMEDSIRELDDLLHHEGSSSSTTEANDCLDDDLLRSLIDEFELLPDSAVAASAADEAAVVPRLTTHLGHHHHEIEEGPRTADERELDDEEDLITELFNHIGGEDEEDPNQDHATGLGSPFSLDLLAHHHHHLEAEQEEEHFTQSIHALPESSCQAISVSSCFYTTGNVMPFPTHISDHEYVPLMSAVPSSPIFLGGREYPLDGEAVRGDIKEWLTTLEGKLPQEWPQIDEFSQLLDGFNYWTHCLWMSDSANDQ</sequence>
<evidence type="ECO:0000256" key="11">
    <source>
        <dbReference type="SAM" id="MobiDB-lite"/>
    </source>
</evidence>
<keyword evidence="10" id="KW-0862">Zinc</keyword>
<evidence type="ECO:0000256" key="4">
    <source>
        <dbReference type="ARBA" id="ARBA00012251"/>
    </source>
</evidence>
<dbReference type="GO" id="GO:0061630">
    <property type="term" value="F:ubiquitin protein ligase activity"/>
    <property type="evidence" value="ECO:0007669"/>
    <property type="project" value="UniProtKB-EC"/>
</dbReference>